<dbReference type="AlphaFoldDB" id="A0A4Y4DLG7"/>
<dbReference type="RefSeq" id="WP_141360676.1">
    <property type="nucleotide sequence ID" value="NZ_BAAAJL010000007.1"/>
</dbReference>
<protein>
    <submittedName>
        <fullName evidence="1">Uncharacterized protein</fullName>
    </submittedName>
</protein>
<reference evidence="1 2" key="1">
    <citation type="submission" date="2019-06" db="EMBL/GenBank/DDBJ databases">
        <title>Whole genome shotgun sequence of Glutamicibacter uratoxydans NBRC 15515.</title>
        <authorList>
            <person name="Hosoyama A."/>
            <person name="Uohara A."/>
            <person name="Ohji S."/>
            <person name="Ichikawa N."/>
        </authorList>
    </citation>
    <scope>NUCLEOTIDE SEQUENCE [LARGE SCALE GENOMIC DNA]</scope>
    <source>
        <strain evidence="1 2">NBRC 15515</strain>
    </source>
</reference>
<sequence>MAKITKGTKFQFHSTDATGIIKEYSPSNVSYSWKHDENERTYNMSKDRFDKLLAVVLAD</sequence>
<dbReference type="Proteomes" id="UP000316612">
    <property type="component" value="Unassembled WGS sequence"/>
</dbReference>
<name>A0A4Y4DLG7_GLUUR</name>
<keyword evidence="2" id="KW-1185">Reference proteome</keyword>
<evidence type="ECO:0000313" key="2">
    <source>
        <dbReference type="Proteomes" id="UP000316612"/>
    </source>
</evidence>
<evidence type="ECO:0000313" key="1">
    <source>
        <dbReference type="EMBL" id="GED04470.1"/>
    </source>
</evidence>
<comment type="caution">
    <text evidence="1">The sequence shown here is derived from an EMBL/GenBank/DDBJ whole genome shotgun (WGS) entry which is preliminary data.</text>
</comment>
<gene>
    <name evidence="1" type="ORF">AUR04nite_00020</name>
</gene>
<accession>A0A4Y4DLG7</accession>
<dbReference type="EMBL" id="BJNY01000001">
    <property type="protein sequence ID" value="GED04470.1"/>
    <property type="molecule type" value="Genomic_DNA"/>
</dbReference>
<proteinExistence type="predicted"/>
<organism evidence="1 2">
    <name type="scientific">Glutamicibacter uratoxydans</name>
    <name type="common">Arthrobacter uratoxydans</name>
    <dbReference type="NCBI Taxonomy" id="43667"/>
    <lineage>
        <taxon>Bacteria</taxon>
        <taxon>Bacillati</taxon>
        <taxon>Actinomycetota</taxon>
        <taxon>Actinomycetes</taxon>
        <taxon>Micrococcales</taxon>
        <taxon>Micrococcaceae</taxon>
        <taxon>Glutamicibacter</taxon>
    </lineage>
</organism>